<name>A0ABY4D8X7_9SPIR</name>
<dbReference type="InterPro" id="IPR055348">
    <property type="entry name" value="DctQ"/>
</dbReference>
<reference evidence="12" key="1">
    <citation type="journal article" date="2024" name="J Bioinform Genom">
        <title>Complete genome sequence of the type strain bacterium Sphaerochaeta associata GLS2t (VKM B-2742)t.</title>
        <authorList>
            <person name="Troshina O.Y."/>
            <person name="Tepeeva A.N."/>
            <person name="Arzamasceva V.O."/>
            <person name="Whitman W.B."/>
            <person name="Varghese N."/>
            <person name="Shapiro N."/>
            <person name="Woyke T."/>
            <person name="Kripides N.C."/>
            <person name="Vasilenko O.V."/>
        </authorList>
    </citation>
    <scope>NUCLEOTIDE SEQUENCE [LARGE SCALE GENOMIC DNA]</scope>
    <source>
        <strain evidence="12">GLS2T</strain>
    </source>
</reference>
<keyword evidence="3" id="KW-1003">Cell membrane</keyword>
<feature type="domain" description="Tripartite ATP-independent periplasmic transporters DctQ component" evidence="10">
    <location>
        <begin position="24"/>
        <end position="152"/>
    </location>
</feature>
<keyword evidence="12" id="KW-1185">Reference proteome</keyword>
<organism evidence="11 12">
    <name type="scientific">Sphaerochaeta associata</name>
    <dbReference type="NCBI Taxonomy" id="1129264"/>
    <lineage>
        <taxon>Bacteria</taxon>
        <taxon>Pseudomonadati</taxon>
        <taxon>Spirochaetota</taxon>
        <taxon>Spirochaetia</taxon>
        <taxon>Spirochaetales</taxon>
        <taxon>Sphaerochaetaceae</taxon>
        <taxon>Sphaerochaeta</taxon>
    </lineage>
</organism>
<dbReference type="RefSeq" id="WP_244772032.1">
    <property type="nucleotide sequence ID" value="NZ_CP094929.1"/>
</dbReference>
<feature type="transmembrane region" description="Helical" evidence="9">
    <location>
        <begin position="124"/>
        <end position="145"/>
    </location>
</feature>
<evidence type="ECO:0000256" key="4">
    <source>
        <dbReference type="ARBA" id="ARBA00022519"/>
    </source>
</evidence>
<evidence type="ECO:0000256" key="8">
    <source>
        <dbReference type="ARBA" id="ARBA00038436"/>
    </source>
</evidence>
<feature type="transmembrane region" description="Helical" evidence="9">
    <location>
        <begin position="46"/>
        <end position="63"/>
    </location>
</feature>
<keyword evidence="4" id="KW-0997">Cell inner membrane</keyword>
<sequence length="158" mass="17918">MRKFYERICRLEVIVSAVFLSASCLLIFIGALARSVDKPVNWSQDFSLFLFAWSVFLAADVALRHDKLVKMELLLLKISEKSARIITIINYLLIVVFLAALAVYGVKLSFISYRRVFQGIPGFSYTWVILCVPVGCTLMIITSILKLKNLFQSCRKGV</sequence>
<comment type="similarity">
    <text evidence="8">Belongs to the TRAP transporter small permease family.</text>
</comment>
<dbReference type="PROSITE" id="PS51257">
    <property type="entry name" value="PROKAR_LIPOPROTEIN"/>
    <property type="match status" value="1"/>
</dbReference>
<evidence type="ECO:0000256" key="5">
    <source>
        <dbReference type="ARBA" id="ARBA00022692"/>
    </source>
</evidence>
<evidence type="ECO:0000256" key="9">
    <source>
        <dbReference type="SAM" id="Phobius"/>
    </source>
</evidence>
<proteinExistence type="inferred from homology"/>
<gene>
    <name evidence="11" type="ORF">MUG09_13860</name>
</gene>
<dbReference type="PANTHER" id="PTHR35011:SF2">
    <property type="entry name" value="2,3-DIKETO-L-GULONATE TRAP TRANSPORTER SMALL PERMEASE PROTEIN YIAM"/>
    <property type="match status" value="1"/>
</dbReference>
<evidence type="ECO:0000256" key="1">
    <source>
        <dbReference type="ARBA" id="ARBA00004429"/>
    </source>
</evidence>
<keyword evidence="7 9" id="KW-0472">Membrane</keyword>
<evidence type="ECO:0000256" key="2">
    <source>
        <dbReference type="ARBA" id="ARBA00022448"/>
    </source>
</evidence>
<evidence type="ECO:0000256" key="6">
    <source>
        <dbReference type="ARBA" id="ARBA00022989"/>
    </source>
</evidence>
<keyword evidence="6 9" id="KW-1133">Transmembrane helix</keyword>
<keyword evidence="5 9" id="KW-0812">Transmembrane</keyword>
<feature type="transmembrane region" description="Helical" evidence="9">
    <location>
        <begin position="12"/>
        <end position="34"/>
    </location>
</feature>
<accession>A0ABY4D8X7</accession>
<dbReference type="InterPro" id="IPR007387">
    <property type="entry name" value="TRAP_DctQ"/>
</dbReference>
<feature type="transmembrane region" description="Helical" evidence="9">
    <location>
        <begin position="83"/>
        <end position="104"/>
    </location>
</feature>
<evidence type="ECO:0000259" key="10">
    <source>
        <dbReference type="Pfam" id="PF04290"/>
    </source>
</evidence>
<dbReference type="PANTHER" id="PTHR35011">
    <property type="entry name" value="2,3-DIKETO-L-GULONATE TRAP TRANSPORTER SMALL PERMEASE PROTEIN YIAM"/>
    <property type="match status" value="1"/>
</dbReference>
<protein>
    <submittedName>
        <fullName evidence="11">TRAP transporter small permease subunit</fullName>
    </submittedName>
</protein>
<dbReference type="Proteomes" id="UP000829708">
    <property type="component" value="Chromosome"/>
</dbReference>
<evidence type="ECO:0000313" key="11">
    <source>
        <dbReference type="EMBL" id="UOM50645.1"/>
    </source>
</evidence>
<dbReference type="EMBL" id="CP094929">
    <property type="protein sequence ID" value="UOM50645.1"/>
    <property type="molecule type" value="Genomic_DNA"/>
</dbReference>
<evidence type="ECO:0000256" key="3">
    <source>
        <dbReference type="ARBA" id="ARBA00022475"/>
    </source>
</evidence>
<dbReference type="Pfam" id="PF04290">
    <property type="entry name" value="DctQ"/>
    <property type="match status" value="1"/>
</dbReference>
<evidence type="ECO:0000313" key="12">
    <source>
        <dbReference type="Proteomes" id="UP000829708"/>
    </source>
</evidence>
<comment type="subcellular location">
    <subcellularLocation>
        <location evidence="1">Cell inner membrane</location>
        <topology evidence="1">Multi-pass membrane protein</topology>
    </subcellularLocation>
</comment>
<keyword evidence="2" id="KW-0813">Transport</keyword>
<evidence type="ECO:0000256" key="7">
    <source>
        <dbReference type="ARBA" id="ARBA00023136"/>
    </source>
</evidence>